<evidence type="ECO:0000313" key="2">
    <source>
        <dbReference type="EMBL" id="CCO66097.1"/>
    </source>
</evidence>
<dbReference type="Proteomes" id="UP000198341">
    <property type="component" value="Chromosome 7"/>
</dbReference>
<dbReference type="GeneID" id="19014774"/>
<dbReference type="HAMAP" id="MF_01481">
    <property type="entry name" value="PSII_Psb27"/>
    <property type="match status" value="1"/>
</dbReference>
<feature type="region of interest" description="Disordered" evidence="1">
    <location>
        <begin position="32"/>
        <end position="53"/>
    </location>
</feature>
<dbReference type="GO" id="GO:0010207">
    <property type="term" value="P:photosystem II assembly"/>
    <property type="evidence" value="ECO:0007669"/>
    <property type="project" value="InterPro"/>
</dbReference>
<dbReference type="InterPro" id="IPR025585">
    <property type="entry name" value="PSII_Psb27"/>
</dbReference>
<proteinExistence type="inferred from homology"/>
<dbReference type="AlphaFoldDB" id="K8F207"/>
<dbReference type="KEGG" id="bpg:Bathy07g02850"/>
<dbReference type="EMBL" id="FO082272">
    <property type="protein sequence ID" value="CCO66097.1"/>
    <property type="molecule type" value="Genomic_DNA"/>
</dbReference>
<keyword evidence="3" id="KW-1185">Reference proteome</keyword>
<reference evidence="2 3" key="1">
    <citation type="submission" date="2011-10" db="EMBL/GenBank/DDBJ databases">
        <authorList>
            <person name="Genoscope - CEA"/>
        </authorList>
    </citation>
    <scope>NUCLEOTIDE SEQUENCE [LARGE SCALE GENOMIC DNA]</scope>
    <source>
        <strain evidence="2 3">RCC 1105</strain>
    </source>
</reference>
<organism evidence="2 3">
    <name type="scientific">Bathycoccus prasinos</name>
    <dbReference type="NCBI Taxonomy" id="41875"/>
    <lineage>
        <taxon>Eukaryota</taxon>
        <taxon>Viridiplantae</taxon>
        <taxon>Chlorophyta</taxon>
        <taxon>Mamiellophyceae</taxon>
        <taxon>Mamiellales</taxon>
        <taxon>Bathycoccaceae</taxon>
        <taxon>Bathycoccus</taxon>
    </lineage>
</organism>
<dbReference type="GO" id="GO:0010206">
    <property type="term" value="P:photosystem II repair"/>
    <property type="evidence" value="ECO:0007669"/>
    <property type="project" value="InterPro"/>
</dbReference>
<dbReference type="InterPro" id="IPR038450">
    <property type="entry name" value="PSII_Psb27_sf"/>
</dbReference>
<dbReference type="OrthoDB" id="514330at2759"/>
<dbReference type="eggNOG" id="ENOG502SSQ5">
    <property type="taxonomic scope" value="Eukaryota"/>
</dbReference>
<protein>
    <submittedName>
        <fullName evidence="2">Uncharacterized protein</fullName>
    </submittedName>
</protein>
<feature type="compositionally biased region" description="Basic and acidic residues" evidence="1">
    <location>
        <begin position="99"/>
        <end position="115"/>
    </location>
</feature>
<feature type="compositionally biased region" description="Basic residues" evidence="1">
    <location>
        <begin position="87"/>
        <end position="98"/>
    </location>
</feature>
<accession>K8F207</accession>
<gene>
    <name evidence="2" type="ORF">Bathy07g02850</name>
</gene>
<evidence type="ECO:0000313" key="3">
    <source>
        <dbReference type="Proteomes" id="UP000198341"/>
    </source>
</evidence>
<dbReference type="RefSeq" id="XP_007512009.1">
    <property type="nucleotide sequence ID" value="XM_007511947.1"/>
</dbReference>
<feature type="region of interest" description="Disordered" evidence="1">
    <location>
        <begin position="79"/>
        <end position="115"/>
    </location>
</feature>
<dbReference type="Pfam" id="PF13326">
    <property type="entry name" value="PSII_Pbs27"/>
    <property type="match status" value="1"/>
</dbReference>
<sequence length="312" mass="33316">MTMCTSYASMMTRTTNEARCCLLSASSFRNATKTTSSSSSSSSSSFTRGGRGGKKTSVFCIGNDNNDTTIITISASSSKASSSSAKGGKKRITKIRNQHRGDDDDRAFSEESEKNNAKMKGGALFSTAVSVVVVLSTSQSVFNVQPAYATFSKSQFEILCPVGDEGTECRMKALAEDKGAYLNDAEYNTKSDKKKSMKTSAAATAGRNTDLTAYQADTLALADAMDELFAMDLYSTAREPAIKQLQKKANDWTGRYCPGGSSKQASGRSMYNAVNQLLGHFANNGLAPLPSARVEIVNKNIATARDLIAQGR</sequence>
<name>K8F207_9CHLO</name>
<dbReference type="GO" id="GO:0009523">
    <property type="term" value="C:photosystem II"/>
    <property type="evidence" value="ECO:0007669"/>
    <property type="project" value="InterPro"/>
</dbReference>
<feature type="compositionally biased region" description="Low complexity" evidence="1">
    <location>
        <begin position="32"/>
        <end position="48"/>
    </location>
</feature>
<evidence type="ECO:0000256" key="1">
    <source>
        <dbReference type="SAM" id="MobiDB-lite"/>
    </source>
</evidence>
<dbReference type="Gene3D" id="1.20.58.810">
    <property type="entry name" value="Photosystem II Pbs27"/>
    <property type="match status" value="1"/>
</dbReference>